<sequence>MPRALFAVNSNGTVDLGCRKVTPPTESNPYPKVGPWTVDLWLVGLRDTEKRGYLGFDVKFGDSRRVTWIMSRYDISIE</sequence>
<reference evidence="1 2" key="1">
    <citation type="submission" date="2019-02" db="EMBL/GenBank/DDBJ databases">
        <title>Deep-cultivation of Planctomycetes and their phenomic and genomic characterization uncovers novel biology.</title>
        <authorList>
            <person name="Wiegand S."/>
            <person name="Jogler M."/>
            <person name="Boedeker C."/>
            <person name="Pinto D."/>
            <person name="Vollmers J."/>
            <person name="Rivas-Marin E."/>
            <person name="Kohn T."/>
            <person name="Peeters S.H."/>
            <person name="Heuer A."/>
            <person name="Rast P."/>
            <person name="Oberbeckmann S."/>
            <person name="Bunk B."/>
            <person name="Jeske O."/>
            <person name="Meyerdierks A."/>
            <person name="Storesund J.E."/>
            <person name="Kallscheuer N."/>
            <person name="Luecker S."/>
            <person name="Lage O.M."/>
            <person name="Pohl T."/>
            <person name="Merkel B.J."/>
            <person name="Hornburger P."/>
            <person name="Mueller R.-W."/>
            <person name="Bruemmer F."/>
            <person name="Labrenz M."/>
            <person name="Spormann A.M."/>
            <person name="Op den Camp H."/>
            <person name="Overmann J."/>
            <person name="Amann R."/>
            <person name="Jetten M.S.M."/>
            <person name="Mascher T."/>
            <person name="Medema M.H."/>
            <person name="Devos D.P."/>
            <person name="Kaster A.-K."/>
            <person name="Ovreas L."/>
            <person name="Rohde M."/>
            <person name="Galperin M.Y."/>
            <person name="Jogler C."/>
        </authorList>
    </citation>
    <scope>NUCLEOTIDE SEQUENCE [LARGE SCALE GENOMIC DNA]</scope>
    <source>
        <strain evidence="1 2">TBK1r</strain>
    </source>
</reference>
<proteinExistence type="predicted"/>
<keyword evidence="2" id="KW-1185">Reference proteome</keyword>
<name>A0ABX5XHY3_9BACT</name>
<evidence type="ECO:0000313" key="1">
    <source>
        <dbReference type="EMBL" id="QDV81362.1"/>
    </source>
</evidence>
<dbReference type="Proteomes" id="UP000318081">
    <property type="component" value="Chromosome"/>
</dbReference>
<protein>
    <submittedName>
        <fullName evidence="1">Uncharacterized protein</fullName>
    </submittedName>
</protein>
<dbReference type="EMBL" id="CP036432">
    <property type="protein sequence ID" value="QDV81362.1"/>
    <property type="molecule type" value="Genomic_DNA"/>
</dbReference>
<evidence type="ECO:0000313" key="2">
    <source>
        <dbReference type="Proteomes" id="UP000318081"/>
    </source>
</evidence>
<organism evidence="1 2">
    <name type="scientific">Stieleria magnilauensis</name>
    <dbReference type="NCBI Taxonomy" id="2527963"/>
    <lineage>
        <taxon>Bacteria</taxon>
        <taxon>Pseudomonadati</taxon>
        <taxon>Planctomycetota</taxon>
        <taxon>Planctomycetia</taxon>
        <taxon>Pirellulales</taxon>
        <taxon>Pirellulaceae</taxon>
        <taxon>Stieleria</taxon>
    </lineage>
</organism>
<accession>A0ABX5XHY3</accession>
<gene>
    <name evidence="1" type="ORF">TBK1r_02770</name>
</gene>